<proteinExistence type="predicted"/>
<dbReference type="EMBL" id="PRDS01000003">
    <property type="protein sequence ID" value="PPB81203.1"/>
    <property type="molecule type" value="Genomic_DNA"/>
</dbReference>
<dbReference type="InterPro" id="IPR002762">
    <property type="entry name" value="CbiX-like"/>
</dbReference>
<evidence type="ECO:0000256" key="2">
    <source>
        <dbReference type="ARBA" id="ARBA00023239"/>
    </source>
</evidence>
<dbReference type="RefSeq" id="WP_245873087.1">
    <property type="nucleotide sequence ID" value="NZ_PRDS01000003.1"/>
</dbReference>
<dbReference type="GO" id="GO:0046872">
    <property type="term" value="F:metal ion binding"/>
    <property type="evidence" value="ECO:0007669"/>
    <property type="project" value="UniProtKB-KW"/>
</dbReference>
<dbReference type="AlphaFoldDB" id="A0A2S5JIA8"/>
<gene>
    <name evidence="3" type="ORF">LV82_01246</name>
</gene>
<sequence>MRAIVHCQARAADYVPDMSSELLIVAHGQPSDPHPAEAEMNALAARVARRLPGWRVGAATLADPTALPRALDGLDDPFVLPLFMADGWFTQTALPRRLAKAGRPGLRILTPLGLMPELTELARDIVAQSLDALGWRAQDSTLLLAAHGSGRSRAPAAAARAIETALRTALPLRSIATGFIEESPRLVDAARNTDHKALCLPLFVARWGHVRDDVPDALSQAGFAGHLLDPIGLHPRIPEILAHAARQAVWDCTA</sequence>
<keyword evidence="1" id="KW-0479">Metal-binding</keyword>
<accession>A0A2S5JIA8</accession>
<reference evidence="3 4" key="1">
    <citation type="submission" date="2018-01" db="EMBL/GenBank/DDBJ databases">
        <title>Genomic Encyclopedia of Archaeal and Bacterial Type Strains, Phase II (KMG-II): from individual species to whole genera.</title>
        <authorList>
            <person name="Goeker M."/>
        </authorList>
    </citation>
    <scope>NUCLEOTIDE SEQUENCE [LARGE SCALE GENOMIC DNA]</scope>
    <source>
        <strain evidence="3 4">DSM 12048</strain>
    </source>
</reference>
<dbReference type="SUPFAM" id="SSF53800">
    <property type="entry name" value="Chelatase"/>
    <property type="match status" value="2"/>
</dbReference>
<keyword evidence="4" id="KW-1185">Reference proteome</keyword>
<dbReference type="GO" id="GO:0016829">
    <property type="term" value="F:lyase activity"/>
    <property type="evidence" value="ECO:0007669"/>
    <property type="project" value="UniProtKB-KW"/>
</dbReference>
<evidence type="ECO:0000313" key="4">
    <source>
        <dbReference type="Proteomes" id="UP000239736"/>
    </source>
</evidence>
<dbReference type="Proteomes" id="UP000239736">
    <property type="component" value="Unassembled WGS sequence"/>
</dbReference>
<evidence type="ECO:0000313" key="3">
    <source>
        <dbReference type="EMBL" id="PPB81203.1"/>
    </source>
</evidence>
<dbReference type="Gene3D" id="3.40.50.1400">
    <property type="match status" value="2"/>
</dbReference>
<keyword evidence="2" id="KW-0456">Lyase</keyword>
<dbReference type="Pfam" id="PF01903">
    <property type="entry name" value="CbiX"/>
    <property type="match status" value="1"/>
</dbReference>
<organism evidence="3 4">
    <name type="scientific">Albidovulum inexpectatum</name>
    <dbReference type="NCBI Taxonomy" id="196587"/>
    <lineage>
        <taxon>Bacteria</taxon>
        <taxon>Pseudomonadati</taxon>
        <taxon>Pseudomonadota</taxon>
        <taxon>Alphaproteobacteria</taxon>
        <taxon>Rhodobacterales</taxon>
        <taxon>Paracoccaceae</taxon>
        <taxon>Albidovulum</taxon>
    </lineage>
</organism>
<name>A0A2S5JIA8_9RHOB</name>
<protein>
    <submittedName>
        <fullName evidence="3">Sirohydrochlorin ferrochelatase</fullName>
    </submittedName>
</protein>
<evidence type="ECO:0000256" key="1">
    <source>
        <dbReference type="ARBA" id="ARBA00022723"/>
    </source>
</evidence>
<comment type="caution">
    <text evidence="3">The sequence shown here is derived from an EMBL/GenBank/DDBJ whole genome shotgun (WGS) entry which is preliminary data.</text>
</comment>